<reference evidence="2 3" key="1">
    <citation type="journal article" date="2022" name="Front. Microbiol.">
        <title>High genomic differentiation and limited gene flow indicate recent cryptic speciation within the genus Laspinema (cyanobacteria).</title>
        <authorList>
            <person name="Stanojkovic A."/>
            <person name="Skoupy S."/>
            <person name="Skaloud P."/>
            <person name="Dvorak P."/>
        </authorList>
    </citation>
    <scope>NUCLEOTIDE SEQUENCE [LARGE SCALE GENOMIC DNA]</scope>
    <source>
        <strain evidence="2 3">D2a</strain>
    </source>
</reference>
<dbReference type="EMBL" id="JAMXFF010000074">
    <property type="protein sequence ID" value="MCT7970112.1"/>
    <property type="molecule type" value="Genomic_DNA"/>
</dbReference>
<feature type="transmembrane region" description="Helical" evidence="1">
    <location>
        <begin position="12"/>
        <end position="34"/>
    </location>
</feature>
<keyword evidence="1" id="KW-0812">Transmembrane</keyword>
<comment type="caution">
    <text evidence="2">The sequence shown here is derived from an EMBL/GenBank/DDBJ whole genome shotgun (WGS) entry which is preliminary data.</text>
</comment>
<dbReference type="RefSeq" id="WP_368009542.1">
    <property type="nucleotide sequence ID" value="NZ_JAMXFF010000074.1"/>
</dbReference>
<evidence type="ECO:0000256" key="1">
    <source>
        <dbReference type="SAM" id="Phobius"/>
    </source>
</evidence>
<evidence type="ECO:0000313" key="3">
    <source>
        <dbReference type="Proteomes" id="UP001525890"/>
    </source>
</evidence>
<gene>
    <name evidence="2" type="ORF">NG799_27745</name>
</gene>
<accession>A0ABT2MZZ4</accession>
<evidence type="ECO:0008006" key="4">
    <source>
        <dbReference type="Google" id="ProtNLM"/>
    </source>
</evidence>
<dbReference type="Proteomes" id="UP001525890">
    <property type="component" value="Unassembled WGS sequence"/>
</dbReference>
<organism evidence="2 3">
    <name type="scientific">Laspinema palackyanum D2a</name>
    <dbReference type="NCBI Taxonomy" id="2953684"/>
    <lineage>
        <taxon>Bacteria</taxon>
        <taxon>Bacillati</taxon>
        <taxon>Cyanobacteriota</taxon>
        <taxon>Cyanophyceae</taxon>
        <taxon>Oscillatoriophycideae</taxon>
        <taxon>Oscillatoriales</taxon>
        <taxon>Laspinemataceae</taxon>
        <taxon>Laspinema</taxon>
        <taxon>Laspinema palackyanum</taxon>
    </lineage>
</organism>
<evidence type="ECO:0000313" key="2">
    <source>
        <dbReference type="EMBL" id="MCT7970112.1"/>
    </source>
</evidence>
<name>A0ABT2MZZ4_9CYAN</name>
<keyword evidence="1" id="KW-0472">Membrane</keyword>
<protein>
    <recommendedName>
        <fullName evidence="4">Lysozyme</fullName>
    </recommendedName>
</protein>
<sequence>MHRNRELDPDASFVCVVTIAILCAGAAIFSPQIFQGNWQSFLSLGLPQSSSIATGDAGNLFKVADPKKDLGVRAICAAEGNCLADGTRTALSKGHIDPGNGVFNRGWCSDQGRGRNEAEADIKCLEYAQKWLEPNKDAIQHGNEVFINAVDLANQSSVKTGLADHYARAKLEGRSGVEAITHARVESFRRNGELSAGGLFKVCSNPRNQFAQRLRGMQPYSEQWRYHCIRQDQERRVKAINEVLNQ</sequence>
<keyword evidence="3" id="KW-1185">Reference proteome</keyword>
<keyword evidence="1" id="KW-1133">Transmembrane helix</keyword>
<proteinExistence type="predicted"/>